<dbReference type="SUPFAM" id="SSF51161">
    <property type="entry name" value="Trimeric LpxA-like enzymes"/>
    <property type="match status" value="1"/>
</dbReference>
<protein>
    <submittedName>
        <fullName evidence="3">Acyltransferase</fullName>
        <ecNumber evidence="3">2.3.1.-</ecNumber>
    </submittedName>
</protein>
<evidence type="ECO:0000256" key="2">
    <source>
        <dbReference type="ARBA" id="ARBA00022737"/>
    </source>
</evidence>
<dbReference type="EMBL" id="JAZHOV010000001">
    <property type="protein sequence ID" value="MEF2254037.1"/>
    <property type="molecule type" value="Genomic_DNA"/>
</dbReference>
<proteinExistence type="predicted"/>
<evidence type="ECO:0000256" key="1">
    <source>
        <dbReference type="ARBA" id="ARBA00022679"/>
    </source>
</evidence>
<dbReference type="InterPro" id="IPR018357">
    <property type="entry name" value="Hexapep_transf_CS"/>
</dbReference>
<keyword evidence="4" id="KW-1185">Reference proteome</keyword>
<dbReference type="CDD" id="cd04647">
    <property type="entry name" value="LbH_MAT_like"/>
    <property type="match status" value="1"/>
</dbReference>
<sequence length="147" mass="16153">MNAVIFILRRAGIRVNGKPLWISPQVYWDRSGGISLGDRCVVSHGVSFLTHDFSMDRVAEIREGISGEELSRRAPISVGDYAFIGMGVMILPGVAIGRGAIVGSGSVVTRDVGEDCVVAGNPARVISTTDEYWRRRAYEFVRSPRRR</sequence>
<dbReference type="InterPro" id="IPR011004">
    <property type="entry name" value="Trimer_LpxA-like_sf"/>
</dbReference>
<dbReference type="PANTHER" id="PTHR23416">
    <property type="entry name" value="SIALIC ACID SYNTHASE-RELATED"/>
    <property type="match status" value="1"/>
</dbReference>
<keyword evidence="3" id="KW-0012">Acyltransferase</keyword>
<dbReference type="Pfam" id="PF14602">
    <property type="entry name" value="Hexapep_2"/>
    <property type="match status" value="1"/>
</dbReference>
<reference evidence="3 4" key="1">
    <citation type="submission" date="2024-01" db="EMBL/GenBank/DDBJ databases">
        <title>the genome sequence of strain Microbacterium schleiferi NBRC 15075.</title>
        <authorList>
            <person name="Ding Y."/>
            <person name="Zhang G."/>
        </authorList>
    </citation>
    <scope>NUCLEOTIDE SEQUENCE [LARGE SCALE GENOMIC DNA]</scope>
    <source>
        <strain evidence="3 4">NBRC 15075</strain>
    </source>
</reference>
<dbReference type="RefSeq" id="WP_331790702.1">
    <property type="nucleotide sequence ID" value="NZ_JAZHOV010000001.1"/>
</dbReference>
<dbReference type="InterPro" id="IPR001451">
    <property type="entry name" value="Hexapep"/>
</dbReference>
<name>A0ABU7V5M5_9MICO</name>
<gene>
    <name evidence="3" type="ORF">V2V91_02645</name>
</gene>
<dbReference type="InterPro" id="IPR051159">
    <property type="entry name" value="Hexapeptide_acetyltransf"/>
</dbReference>
<organism evidence="3 4">
    <name type="scientific">Microbacterium schleiferi</name>
    <dbReference type="NCBI Taxonomy" id="69362"/>
    <lineage>
        <taxon>Bacteria</taxon>
        <taxon>Bacillati</taxon>
        <taxon>Actinomycetota</taxon>
        <taxon>Actinomycetes</taxon>
        <taxon>Micrococcales</taxon>
        <taxon>Microbacteriaceae</taxon>
        <taxon>Microbacterium</taxon>
    </lineage>
</organism>
<keyword evidence="1 3" id="KW-0808">Transferase</keyword>
<keyword evidence="2" id="KW-0677">Repeat</keyword>
<evidence type="ECO:0000313" key="4">
    <source>
        <dbReference type="Proteomes" id="UP001351900"/>
    </source>
</evidence>
<dbReference type="EC" id="2.3.1.-" evidence="3"/>
<dbReference type="PROSITE" id="PS00101">
    <property type="entry name" value="HEXAPEP_TRANSFERASES"/>
    <property type="match status" value="1"/>
</dbReference>
<dbReference type="GO" id="GO:0016746">
    <property type="term" value="F:acyltransferase activity"/>
    <property type="evidence" value="ECO:0007669"/>
    <property type="project" value="UniProtKB-KW"/>
</dbReference>
<accession>A0ABU7V5M5</accession>
<dbReference type="Pfam" id="PF00132">
    <property type="entry name" value="Hexapep"/>
    <property type="match status" value="1"/>
</dbReference>
<comment type="caution">
    <text evidence="3">The sequence shown here is derived from an EMBL/GenBank/DDBJ whole genome shotgun (WGS) entry which is preliminary data.</text>
</comment>
<dbReference type="Proteomes" id="UP001351900">
    <property type="component" value="Unassembled WGS sequence"/>
</dbReference>
<dbReference type="Gene3D" id="2.160.10.10">
    <property type="entry name" value="Hexapeptide repeat proteins"/>
    <property type="match status" value="1"/>
</dbReference>
<evidence type="ECO:0000313" key="3">
    <source>
        <dbReference type="EMBL" id="MEF2254037.1"/>
    </source>
</evidence>